<keyword evidence="3" id="KW-0687">Ribonucleoprotein</keyword>
<dbReference type="InterPro" id="IPR036419">
    <property type="entry name" value="Ribosomal_S3_C_sf"/>
</dbReference>
<dbReference type="GO" id="GO:0006412">
    <property type="term" value="P:translation"/>
    <property type="evidence" value="ECO:0007669"/>
    <property type="project" value="InterPro"/>
</dbReference>
<dbReference type="Pfam" id="PF00189">
    <property type="entry name" value="Ribosomal_S3_C"/>
    <property type="match status" value="1"/>
</dbReference>
<evidence type="ECO:0000313" key="5">
    <source>
        <dbReference type="EMBL" id="SVB58159.1"/>
    </source>
</evidence>
<name>A0A382F646_9ZZZZ</name>
<dbReference type="InterPro" id="IPR001351">
    <property type="entry name" value="Ribosomal_uS3_C"/>
</dbReference>
<feature type="domain" description="Small ribosomal subunit protein uS3 C-terminal" evidence="4">
    <location>
        <begin position="1"/>
        <end position="31"/>
    </location>
</feature>
<dbReference type="AlphaFoldDB" id="A0A382F646"/>
<dbReference type="Gene3D" id="3.30.1140.32">
    <property type="entry name" value="Ribosomal protein S3, C-terminal domain"/>
    <property type="match status" value="1"/>
</dbReference>
<keyword evidence="2" id="KW-0689">Ribosomal protein</keyword>
<feature type="non-terminal residue" evidence="5">
    <location>
        <position position="1"/>
    </location>
</feature>
<dbReference type="SUPFAM" id="SSF54821">
    <property type="entry name" value="Ribosomal protein S3 C-terminal domain"/>
    <property type="match status" value="1"/>
</dbReference>
<dbReference type="EMBL" id="UINC01048073">
    <property type="protein sequence ID" value="SVB58159.1"/>
    <property type="molecule type" value="Genomic_DNA"/>
</dbReference>
<reference evidence="5" key="1">
    <citation type="submission" date="2018-05" db="EMBL/GenBank/DDBJ databases">
        <authorList>
            <person name="Lanie J.A."/>
            <person name="Ng W.-L."/>
            <person name="Kazmierczak K.M."/>
            <person name="Andrzejewski T.M."/>
            <person name="Davidsen T.M."/>
            <person name="Wayne K.J."/>
            <person name="Tettelin H."/>
            <person name="Glass J.I."/>
            <person name="Rusch D."/>
            <person name="Podicherti R."/>
            <person name="Tsui H.-C.T."/>
            <person name="Winkler M.E."/>
        </authorList>
    </citation>
    <scope>NUCLEOTIDE SEQUENCE</scope>
</reference>
<comment type="similarity">
    <text evidence="1">Belongs to the universal ribosomal protein uS3 family.</text>
</comment>
<accession>A0A382F646</accession>
<evidence type="ECO:0000259" key="4">
    <source>
        <dbReference type="Pfam" id="PF00189"/>
    </source>
</evidence>
<evidence type="ECO:0000256" key="1">
    <source>
        <dbReference type="ARBA" id="ARBA00010761"/>
    </source>
</evidence>
<proteinExistence type="inferred from homology"/>
<dbReference type="GO" id="GO:0005840">
    <property type="term" value="C:ribosome"/>
    <property type="evidence" value="ECO:0007669"/>
    <property type="project" value="UniProtKB-KW"/>
</dbReference>
<dbReference type="GO" id="GO:1990904">
    <property type="term" value="C:ribonucleoprotein complex"/>
    <property type="evidence" value="ECO:0007669"/>
    <property type="project" value="UniProtKB-KW"/>
</dbReference>
<organism evidence="5">
    <name type="scientific">marine metagenome</name>
    <dbReference type="NCBI Taxonomy" id="408172"/>
    <lineage>
        <taxon>unclassified sequences</taxon>
        <taxon>metagenomes</taxon>
        <taxon>ecological metagenomes</taxon>
    </lineage>
</organism>
<sequence>RVPLHTLRADIDFSVAEATTDFGKIGVKVWIYKGDVLPSPTITKIEEEDIKPIEITVKPEESTELTMENSPDVATE</sequence>
<dbReference type="GO" id="GO:0003735">
    <property type="term" value="F:structural constituent of ribosome"/>
    <property type="evidence" value="ECO:0007669"/>
    <property type="project" value="InterPro"/>
</dbReference>
<protein>
    <recommendedName>
        <fullName evidence="4">Small ribosomal subunit protein uS3 C-terminal domain-containing protein</fullName>
    </recommendedName>
</protein>
<gene>
    <name evidence="5" type="ORF">METZ01_LOCUS211013</name>
</gene>
<evidence type="ECO:0000256" key="2">
    <source>
        <dbReference type="ARBA" id="ARBA00022980"/>
    </source>
</evidence>
<evidence type="ECO:0000256" key="3">
    <source>
        <dbReference type="ARBA" id="ARBA00023274"/>
    </source>
</evidence>